<evidence type="ECO:0000256" key="1">
    <source>
        <dbReference type="SAM" id="Phobius"/>
    </source>
</evidence>
<dbReference type="SUPFAM" id="SSF48264">
    <property type="entry name" value="Cytochrome P450"/>
    <property type="match status" value="1"/>
</dbReference>
<dbReference type="GO" id="GO:0004497">
    <property type="term" value="F:monooxygenase activity"/>
    <property type="evidence" value="ECO:0007669"/>
    <property type="project" value="InterPro"/>
</dbReference>
<keyword evidence="1" id="KW-0472">Membrane</keyword>
<dbReference type="Gene3D" id="1.10.630.10">
    <property type="entry name" value="Cytochrome P450"/>
    <property type="match status" value="1"/>
</dbReference>
<dbReference type="EMBL" id="JALJOQ010000005">
    <property type="protein sequence ID" value="KAK9813373.1"/>
    <property type="molecule type" value="Genomic_DNA"/>
</dbReference>
<dbReference type="Proteomes" id="UP001465755">
    <property type="component" value="Unassembled WGS sequence"/>
</dbReference>
<dbReference type="InterPro" id="IPR036396">
    <property type="entry name" value="Cyt_P450_sf"/>
</dbReference>
<feature type="transmembrane region" description="Helical" evidence="1">
    <location>
        <begin position="33"/>
        <end position="54"/>
    </location>
</feature>
<keyword evidence="1" id="KW-0812">Transmembrane</keyword>
<keyword evidence="1" id="KW-1133">Transmembrane helix</keyword>
<name>A0AAW1PXM5_9CHLO</name>
<dbReference type="GO" id="GO:0020037">
    <property type="term" value="F:heme binding"/>
    <property type="evidence" value="ECO:0007669"/>
    <property type="project" value="InterPro"/>
</dbReference>
<dbReference type="AlphaFoldDB" id="A0AAW1PXM5"/>
<reference evidence="2 3" key="1">
    <citation type="journal article" date="2024" name="Nat. Commun.">
        <title>Phylogenomics reveals the evolutionary origins of lichenization in chlorophyte algae.</title>
        <authorList>
            <person name="Puginier C."/>
            <person name="Libourel C."/>
            <person name="Otte J."/>
            <person name="Skaloud P."/>
            <person name="Haon M."/>
            <person name="Grisel S."/>
            <person name="Petersen M."/>
            <person name="Berrin J.G."/>
            <person name="Delaux P.M."/>
            <person name="Dal Grande F."/>
            <person name="Keller J."/>
        </authorList>
    </citation>
    <scope>NUCLEOTIDE SEQUENCE [LARGE SCALE GENOMIC DNA]</scope>
    <source>
        <strain evidence="2 3">SAG 2036</strain>
    </source>
</reference>
<sequence>MADEQYYYYVRVFNETAKGIADGTIQILSTTDLLTATLVAVGIALVLPLVYISLQAGSSVRNFATLTRLPRPKGWPLLGNLALLRPDHHKLLLEYAREIGPIYVLRILWIQVRDFCEWRPVLLRSVLIHKCLRAVLCERTVLALPFRRSTAVS</sequence>
<evidence type="ECO:0000313" key="3">
    <source>
        <dbReference type="Proteomes" id="UP001465755"/>
    </source>
</evidence>
<protein>
    <submittedName>
        <fullName evidence="2">Uncharacterized protein</fullName>
    </submittedName>
</protein>
<comment type="caution">
    <text evidence="2">The sequence shown here is derived from an EMBL/GenBank/DDBJ whole genome shotgun (WGS) entry which is preliminary data.</text>
</comment>
<accession>A0AAW1PXM5</accession>
<gene>
    <name evidence="2" type="ORF">WJX73_003621</name>
</gene>
<dbReference type="GO" id="GO:0005506">
    <property type="term" value="F:iron ion binding"/>
    <property type="evidence" value="ECO:0007669"/>
    <property type="project" value="InterPro"/>
</dbReference>
<evidence type="ECO:0000313" key="2">
    <source>
        <dbReference type="EMBL" id="KAK9813373.1"/>
    </source>
</evidence>
<proteinExistence type="predicted"/>
<keyword evidence="3" id="KW-1185">Reference proteome</keyword>
<dbReference type="GO" id="GO:0016705">
    <property type="term" value="F:oxidoreductase activity, acting on paired donors, with incorporation or reduction of molecular oxygen"/>
    <property type="evidence" value="ECO:0007669"/>
    <property type="project" value="InterPro"/>
</dbReference>
<organism evidence="2 3">
    <name type="scientific">Symbiochloris irregularis</name>
    <dbReference type="NCBI Taxonomy" id="706552"/>
    <lineage>
        <taxon>Eukaryota</taxon>
        <taxon>Viridiplantae</taxon>
        <taxon>Chlorophyta</taxon>
        <taxon>core chlorophytes</taxon>
        <taxon>Trebouxiophyceae</taxon>
        <taxon>Trebouxiales</taxon>
        <taxon>Trebouxiaceae</taxon>
        <taxon>Symbiochloris</taxon>
    </lineage>
</organism>